<protein>
    <submittedName>
        <fullName evidence="1">Uncharacterized protein</fullName>
    </submittedName>
</protein>
<dbReference type="Proteomes" id="UP000017127">
    <property type="component" value="Unassembled WGS sequence"/>
</dbReference>
<keyword evidence="2" id="KW-1185">Reference proteome</keyword>
<accession>U7QEL2</accession>
<evidence type="ECO:0000313" key="2">
    <source>
        <dbReference type="Proteomes" id="UP000017127"/>
    </source>
</evidence>
<gene>
    <name evidence="1" type="ORF">M595_3718</name>
</gene>
<reference evidence="1 2" key="1">
    <citation type="journal article" date="2013" name="Front. Microbiol.">
        <title>Comparative genomic analyses of the cyanobacterium, Lyngbya aestuarii BL J, a powerful hydrogen producer.</title>
        <authorList>
            <person name="Kothari A."/>
            <person name="Vaughn M."/>
            <person name="Garcia-Pichel F."/>
        </authorList>
    </citation>
    <scope>NUCLEOTIDE SEQUENCE [LARGE SCALE GENOMIC DNA]</scope>
    <source>
        <strain evidence="1 2">BL J</strain>
    </source>
</reference>
<comment type="caution">
    <text evidence="1">The sequence shown here is derived from an EMBL/GenBank/DDBJ whole genome shotgun (WGS) entry which is preliminary data.</text>
</comment>
<dbReference type="AlphaFoldDB" id="U7QEL2"/>
<proteinExistence type="predicted"/>
<sequence length="40" mass="4809">MIRFTSSKYKYPLNLDFRQGEITKIFHRETSQPLTCGMNR</sequence>
<name>U7QEL2_9CYAN</name>
<organism evidence="1 2">
    <name type="scientific">Lyngbya aestuarii BL J</name>
    <dbReference type="NCBI Taxonomy" id="1348334"/>
    <lineage>
        <taxon>Bacteria</taxon>
        <taxon>Bacillati</taxon>
        <taxon>Cyanobacteriota</taxon>
        <taxon>Cyanophyceae</taxon>
        <taxon>Oscillatoriophycideae</taxon>
        <taxon>Oscillatoriales</taxon>
        <taxon>Microcoleaceae</taxon>
        <taxon>Lyngbya</taxon>
    </lineage>
</organism>
<evidence type="ECO:0000313" key="1">
    <source>
        <dbReference type="EMBL" id="ERT06358.1"/>
    </source>
</evidence>
<dbReference type="EMBL" id="AUZM01000038">
    <property type="protein sequence ID" value="ERT06358.1"/>
    <property type="molecule type" value="Genomic_DNA"/>
</dbReference>